<dbReference type="InterPro" id="IPR035093">
    <property type="entry name" value="RelE/ParE_toxin_dom_sf"/>
</dbReference>
<dbReference type="AlphaFoldDB" id="A0A6V8PR51"/>
<proteinExistence type="predicted"/>
<name>A0A6V8PR51_9ACTN</name>
<sequence>MIRSFRDKATERVFNRERVRKFDLKLQRLAQRKLAILDAAETLDDLRVPPGNRLEKLSGDRKGQHSIRINDQWRICFRWLDGDAHDVEITDYH</sequence>
<dbReference type="EMBL" id="BLSB01000054">
    <property type="protein sequence ID" value="GFP35132.1"/>
    <property type="molecule type" value="Genomic_DNA"/>
</dbReference>
<dbReference type="Proteomes" id="UP000576480">
    <property type="component" value="Unassembled WGS sequence"/>
</dbReference>
<dbReference type="PANTHER" id="PTHR40266:SF2">
    <property type="entry name" value="TOXIN HIGB-1"/>
    <property type="match status" value="1"/>
</dbReference>
<reference evidence="1 2" key="1">
    <citation type="journal article" date="2020" name="Front. Microbiol.">
        <title>Single-cell genomics of novel Actinobacteria with the Wood-Ljungdahl pathway discovered in a serpentinizing system.</title>
        <authorList>
            <person name="Merino N."/>
            <person name="Kawai M."/>
            <person name="Boyd E.S."/>
            <person name="Colman D.R."/>
            <person name="McGlynn S.E."/>
            <person name="Nealson K.H."/>
            <person name="Kurokawa K."/>
            <person name="Hongoh Y."/>
        </authorList>
    </citation>
    <scope>NUCLEOTIDE SEQUENCE [LARGE SCALE GENOMIC DNA]</scope>
    <source>
        <strain evidence="1 2">S43</strain>
    </source>
</reference>
<protein>
    <submittedName>
        <fullName evidence="1">Toxin HigB-1</fullName>
    </submittedName>
</protein>
<evidence type="ECO:0000313" key="1">
    <source>
        <dbReference type="EMBL" id="GFP35132.1"/>
    </source>
</evidence>
<gene>
    <name evidence="1" type="ORF">HKBW3S43_00924</name>
</gene>
<dbReference type="RefSeq" id="WP_176229787.1">
    <property type="nucleotide sequence ID" value="NZ_BLRU01000051.1"/>
</dbReference>
<dbReference type="PANTHER" id="PTHR40266">
    <property type="entry name" value="TOXIN HIGB-1"/>
    <property type="match status" value="1"/>
</dbReference>
<comment type="caution">
    <text evidence="1">The sequence shown here is derived from an EMBL/GenBank/DDBJ whole genome shotgun (WGS) entry which is preliminary data.</text>
</comment>
<dbReference type="Pfam" id="PF05015">
    <property type="entry name" value="HigB-like_toxin"/>
    <property type="match status" value="1"/>
</dbReference>
<dbReference type="Gene3D" id="3.30.2310.20">
    <property type="entry name" value="RelE-like"/>
    <property type="match status" value="1"/>
</dbReference>
<dbReference type="InterPro" id="IPR007711">
    <property type="entry name" value="HigB-1"/>
</dbReference>
<evidence type="ECO:0000313" key="2">
    <source>
        <dbReference type="Proteomes" id="UP000576480"/>
    </source>
</evidence>
<dbReference type="SUPFAM" id="SSF143011">
    <property type="entry name" value="RelE-like"/>
    <property type="match status" value="1"/>
</dbReference>
<organism evidence="1 2">
    <name type="scientific">Candidatus Hakubella thermalkaliphila</name>
    <dbReference type="NCBI Taxonomy" id="2754717"/>
    <lineage>
        <taxon>Bacteria</taxon>
        <taxon>Bacillati</taxon>
        <taxon>Actinomycetota</taxon>
        <taxon>Actinomycetota incertae sedis</taxon>
        <taxon>Candidatus Hakubellales</taxon>
        <taxon>Candidatus Hakubellaceae</taxon>
        <taxon>Candidatus Hakubella</taxon>
    </lineage>
</organism>
<accession>A0A6V8PR51</accession>